<keyword evidence="3" id="KW-1185">Reference proteome</keyword>
<dbReference type="Gene3D" id="3.90.1200.10">
    <property type="match status" value="1"/>
</dbReference>
<sequence length="107" mass="12037">MVPTHGDWQPRNWLSENGKLRVIDFGRFGFRPAATDMCRLAVQQWDTHPELEASFLEGYGVDPRVAGCWAVELLREAIGTAAWAHAVGDAPFETQGHRMLKEALARF</sequence>
<comment type="caution">
    <text evidence="2">The sequence shown here is derived from an EMBL/GenBank/DDBJ whole genome shotgun (WGS) entry which is preliminary data.</text>
</comment>
<gene>
    <name evidence="2" type="ORF">JOF46_002999</name>
</gene>
<evidence type="ECO:0000259" key="1">
    <source>
        <dbReference type="Pfam" id="PF01636"/>
    </source>
</evidence>
<name>A0ABS4WFV9_9MICC</name>
<dbReference type="InterPro" id="IPR011009">
    <property type="entry name" value="Kinase-like_dom_sf"/>
</dbReference>
<dbReference type="EMBL" id="JAGIOE010000001">
    <property type="protein sequence ID" value="MBP2375087.1"/>
    <property type="molecule type" value="Genomic_DNA"/>
</dbReference>
<reference evidence="2 3" key="1">
    <citation type="submission" date="2021-03" db="EMBL/GenBank/DDBJ databases">
        <title>Sequencing the genomes of 1000 actinobacteria strains.</title>
        <authorList>
            <person name="Klenk H.-P."/>
        </authorList>
    </citation>
    <scope>NUCLEOTIDE SEQUENCE [LARGE SCALE GENOMIC DNA]</scope>
    <source>
        <strain evidence="2 3">DSM 15454</strain>
    </source>
</reference>
<organism evidence="2 3">
    <name type="scientific">Paeniglutamicibacter psychrophenolicus</name>
    <dbReference type="NCBI Taxonomy" id="257454"/>
    <lineage>
        <taxon>Bacteria</taxon>
        <taxon>Bacillati</taxon>
        <taxon>Actinomycetota</taxon>
        <taxon>Actinomycetes</taxon>
        <taxon>Micrococcales</taxon>
        <taxon>Micrococcaceae</taxon>
        <taxon>Paeniglutamicibacter</taxon>
    </lineage>
</organism>
<feature type="domain" description="Aminoglycoside phosphotransferase" evidence="1">
    <location>
        <begin position="3"/>
        <end position="63"/>
    </location>
</feature>
<evidence type="ECO:0000313" key="2">
    <source>
        <dbReference type="EMBL" id="MBP2375087.1"/>
    </source>
</evidence>
<dbReference type="Proteomes" id="UP000766570">
    <property type="component" value="Unassembled WGS sequence"/>
</dbReference>
<dbReference type="Pfam" id="PF01636">
    <property type="entry name" value="APH"/>
    <property type="match status" value="1"/>
</dbReference>
<dbReference type="SUPFAM" id="SSF56112">
    <property type="entry name" value="Protein kinase-like (PK-like)"/>
    <property type="match status" value="1"/>
</dbReference>
<evidence type="ECO:0000313" key="3">
    <source>
        <dbReference type="Proteomes" id="UP000766570"/>
    </source>
</evidence>
<proteinExistence type="predicted"/>
<accession>A0ABS4WFV9</accession>
<dbReference type="InterPro" id="IPR002575">
    <property type="entry name" value="Aminoglycoside_PTrfase"/>
</dbReference>
<protein>
    <submittedName>
        <fullName evidence="2">Thiamine kinase-like enzyme</fullName>
    </submittedName>
</protein>